<reference evidence="2" key="1">
    <citation type="submission" date="2022-05" db="EMBL/GenBank/DDBJ databases">
        <authorList>
            <person name="Blom J."/>
        </authorList>
    </citation>
    <scope>NUCLEOTIDE SEQUENCE</scope>
    <source>
        <strain evidence="2">Type strain: CPO20170097</strain>
    </source>
</reference>
<protein>
    <submittedName>
        <fullName evidence="2">Uncharacterized protein</fullName>
    </submittedName>
</protein>
<accession>A0ABM9F635</accession>
<keyword evidence="1" id="KW-0472">Membrane</keyword>
<sequence length="38" mass="4453">MAFPHRLARKIFRCLIINVLLTIFIVFAMIFLVDTFAP</sequence>
<evidence type="ECO:0000313" key="3">
    <source>
        <dbReference type="Proteomes" id="UP001152651"/>
    </source>
</evidence>
<keyword evidence="1" id="KW-0812">Transmembrane</keyword>
<keyword evidence="1" id="KW-1133">Transmembrane helix</keyword>
<dbReference type="EMBL" id="CALSBS010000003">
    <property type="protein sequence ID" value="CAH6636227.1"/>
    <property type="molecule type" value="Genomic_DNA"/>
</dbReference>
<organism evidence="2 3">
    <name type="scientific">Pseudocitrobacter vendiensis</name>
    <dbReference type="NCBI Taxonomy" id="2488306"/>
    <lineage>
        <taxon>Bacteria</taxon>
        <taxon>Pseudomonadati</taxon>
        <taxon>Pseudomonadota</taxon>
        <taxon>Gammaproteobacteria</taxon>
        <taxon>Enterobacterales</taxon>
        <taxon>Enterobacteriaceae</taxon>
        <taxon>Pseudocitrobacter</taxon>
    </lineage>
</organism>
<feature type="transmembrane region" description="Helical" evidence="1">
    <location>
        <begin position="12"/>
        <end position="33"/>
    </location>
</feature>
<proteinExistence type="predicted"/>
<dbReference type="Proteomes" id="UP001152651">
    <property type="component" value="Unassembled WGS sequence"/>
</dbReference>
<gene>
    <name evidence="2" type="ORF">FBBNIHIM_05285</name>
</gene>
<keyword evidence="3" id="KW-1185">Reference proteome</keyword>
<name>A0ABM9F635_9ENTR</name>
<comment type="caution">
    <text evidence="2">The sequence shown here is derived from an EMBL/GenBank/DDBJ whole genome shotgun (WGS) entry which is preliminary data.</text>
</comment>
<evidence type="ECO:0000256" key="1">
    <source>
        <dbReference type="SAM" id="Phobius"/>
    </source>
</evidence>
<evidence type="ECO:0000313" key="2">
    <source>
        <dbReference type="EMBL" id="CAH6636227.1"/>
    </source>
</evidence>